<dbReference type="InterPro" id="IPR038023">
    <property type="entry name" value="VASP_sf"/>
</dbReference>
<dbReference type="SUPFAM" id="SSF118370">
    <property type="entry name" value="Vasodilator-stimulated phosphoprotein, VASP, tetramerisation domain"/>
    <property type="match status" value="1"/>
</dbReference>
<dbReference type="AlphaFoldDB" id="A0A0B7BY97"/>
<reference evidence="3" key="1">
    <citation type="submission" date="2014-12" db="EMBL/GenBank/DDBJ databases">
        <title>Insight into the proteome of Arion vulgaris.</title>
        <authorList>
            <person name="Aradska J."/>
            <person name="Bulat T."/>
            <person name="Smidak R."/>
            <person name="Sarate P."/>
            <person name="Gangsoo J."/>
            <person name="Sialana F."/>
            <person name="Bilban M."/>
            <person name="Lubec G."/>
        </authorList>
    </citation>
    <scope>NUCLEOTIDE SEQUENCE</scope>
    <source>
        <tissue evidence="3">Skin</tissue>
    </source>
</reference>
<gene>
    <name evidence="3" type="primary">ORF217213</name>
</gene>
<feature type="region of interest" description="Disordered" evidence="1">
    <location>
        <begin position="1"/>
        <end position="104"/>
    </location>
</feature>
<dbReference type="InterPro" id="IPR014885">
    <property type="entry name" value="VASP_tetra"/>
</dbReference>
<evidence type="ECO:0000313" key="3">
    <source>
        <dbReference type="EMBL" id="CEK97902.1"/>
    </source>
</evidence>
<evidence type="ECO:0000259" key="2">
    <source>
        <dbReference type="Pfam" id="PF08776"/>
    </source>
</evidence>
<organism evidence="3">
    <name type="scientific">Arion vulgaris</name>
    <dbReference type="NCBI Taxonomy" id="1028688"/>
    <lineage>
        <taxon>Eukaryota</taxon>
        <taxon>Metazoa</taxon>
        <taxon>Spiralia</taxon>
        <taxon>Lophotrochozoa</taxon>
        <taxon>Mollusca</taxon>
        <taxon>Gastropoda</taxon>
        <taxon>Heterobranchia</taxon>
        <taxon>Euthyneura</taxon>
        <taxon>Panpulmonata</taxon>
        <taxon>Eupulmonata</taxon>
        <taxon>Stylommatophora</taxon>
        <taxon>Helicina</taxon>
        <taxon>Arionoidea</taxon>
        <taxon>Arionidae</taxon>
        <taxon>Arion</taxon>
    </lineage>
</organism>
<protein>
    <recommendedName>
        <fullName evidence="2">VASP tetramerisation domain-containing protein</fullName>
    </recommendedName>
</protein>
<proteinExistence type="predicted"/>
<name>A0A0B7BY97_9EUPU</name>
<sequence>NTGTIRPGGHIDMMSEIQQKLKARKAKSETPVPGQGDTDTPPFTVPNPPVDVRRPWEKNTGNGAPARPGQANGSESPKPLRKRNPSLTGQEALGLASEGGALSGDMETLKQEILTEMRREMNKMKSEIIEAIRQEMSHR</sequence>
<dbReference type="Gene3D" id="1.20.5.1160">
    <property type="entry name" value="Vasodilator-stimulated phosphoprotein"/>
    <property type="match status" value="1"/>
</dbReference>
<feature type="domain" description="VASP tetramerisation" evidence="2">
    <location>
        <begin position="103"/>
        <end position="137"/>
    </location>
</feature>
<dbReference type="Pfam" id="PF08776">
    <property type="entry name" value="VASP_tetra"/>
    <property type="match status" value="1"/>
</dbReference>
<accession>A0A0B7BY97</accession>
<feature type="compositionally biased region" description="Low complexity" evidence="1">
    <location>
        <begin position="91"/>
        <end position="104"/>
    </location>
</feature>
<feature type="non-terminal residue" evidence="3">
    <location>
        <position position="1"/>
    </location>
</feature>
<evidence type="ECO:0000256" key="1">
    <source>
        <dbReference type="SAM" id="MobiDB-lite"/>
    </source>
</evidence>
<dbReference type="EMBL" id="HACG01051031">
    <property type="protein sequence ID" value="CEK97902.1"/>
    <property type="molecule type" value="Transcribed_RNA"/>
</dbReference>